<dbReference type="PROSITE" id="PS00845">
    <property type="entry name" value="CAP_GLY_1"/>
    <property type="match status" value="1"/>
</dbReference>
<dbReference type="PANTHER" id="PTHR18916">
    <property type="entry name" value="DYNACTIN 1-RELATED MICROTUBULE-BINDING"/>
    <property type="match status" value="1"/>
</dbReference>
<proteinExistence type="inferred from homology"/>
<dbReference type="PANTHER" id="PTHR18916:SF85">
    <property type="entry name" value="TUBULIN-FOLDING COFACTOR B"/>
    <property type="match status" value="1"/>
</dbReference>
<accession>A0A0M4EEC7</accession>
<dbReference type="GO" id="GO:0005938">
    <property type="term" value="C:cell cortex"/>
    <property type="evidence" value="ECO:0007669"/>
    <property type="project" value="TreeGrafter"/>
</dbReference>
<dbReference type="PROSITE" id="PS50245">
    <property type="entry name" value="CAP_GLY_2"/>
    <property type="match status" value="1"/>
</dbReference>
<dbReference type="GO" id="GO:0035371">
    <property type="term" value="C:microtubule plus-end"/>
    <property type="evidence" value="ECO:0007669"/>
    <property type="project" value="TreeGrafter"/>
</dbReference>
<evidence type="ECO:0000256" key="4">
    <source>
        <dbReference type="ARBA" id="ARBA00025779"/>
    </source>
</evidence>
<organism evidence="6 7">
    <name type="scientific">Drosophila busckii</name>
    <name type="common">Fruit fly</name>
    <dbReference type="NCBI Taxonomy" id="30019"/>
    <lineage>
        <taxon>Eukaryota</taxon>
        <taxon>Metazoa</taxon>
        <taxon>Ecdysozoa</taxon>
        <taxon>Arthropoda</taxon>
        <taxon>Hexapoda</taxon>
        <taxon>Insecta</taxon>
        <taxon>Pterygota</taxon>
        <taxon>Neoptera</taxon>
        <taxon>Endopterygota</taxon>
        <taxon>Diptera</taxon>
        <taxon>Brachycera</taxon>
        <taxon>Muscomorpha</taxon>
        <taxon>Ephydroidea</taxon>
        <taxon>Drosophilidae</taxon>
        <taxon>Drosophila</taxon>
    </lineage>
</organism>
<comment type="similarity">
    <text evidence="4">Belongs to the TBCB family.</text>
</comment>
<dbReference type="Proteomes" id="UP000494163">
    <property type="component" value="Chromosome 2R"/>
</dbReference>
<dbReference type="GO" id="GO:0005634">
    <property type="term" value="C:nucleus"/>
    <property type="evidence" value="ECO:0007669"/>
    <property type="project" value="TreeGrafter"/>
</dbReference>
<dbReference type="SUPFAM" id="SSF54236">
    <property type="entry name" value="Ubiquitin-like"/>
    <property type="match status" value="1"/>
</dbReference>
<dbReference type="SMR" id="A0A0M4EEC7"/>
<protein>
    <submittedName>
        <fullName evidence="6">CG11242</fullName>
    </submittedName>
</protein>
<dbReference type="Gene3D" id="2.30.30.190">
    <property type="entry name" value="CAP Gly-rich-like domain"/>
    <property type="match status" value="1"/>
</dbReference>
<dbReference type="EMBL" id="CP012524">
    <property type="protein sequence ID" value="ALC42415.1"/>
    <property type="molecule type" value="Genomic_DNA"/>
</dbReference>
<dbReference type="InterPro" id="IPR000626">
    <property type="entry name" value="Ubiquitin-like_dom"/>
</dbReference>
<sequence length="247" mass="27487">MSGVLHLDTGNVSSYITASVSNSHNDVVAFEMKFAKDMTIAQLKSKLEILTGGNAGTMKVELFKGDALLHLLDNNDAKLGYYADCDGLRLHVVDIFSSFAFDNESIEKFELSNDQYEKRTDSVRNFLKQNKLGKYNEEEMQQMEEKRRQQAEEIQKRASLCVVDSRCQVTVPGNPTRRGTIKYNGPLDGKTGVFIGVEYDEPLGKNNGSVAGKAYFECQPNYGGFVSPLSVEVGDFPPEEVDLDDEL</sequence>
<evidence type="ECO:0000256" key="1">
    <source>
        <dbReference type="ARBA" id="ARBA00004496"/>
    </source>
</evidence>
<keyword evidence="2" id="KW-0963">Cytoplasm</keyword>
<dbReference type="CDD" id="cd01789">
    <property type="entry name" value="Ubl_TBCB"/>
    <property type="match status" value="1"/>
</dbReference>
<evidence type="ECO:0000313" key="7">
    <source>
        <dbReference type="Proteomes" id="UP000494163"/>
    </source>
</evidence>
<evidence type="ECO:0000256" key="3">
    <source>
        <dbReference type="ARBA" id="ARBA00023186"/>
    </source>
</evidence>
<keyword evidence="3" id="KW-0143">Chaperone</keyword>
<evidence type="ECO:0000313" key="6">
    <source>
        <dbReference type="EMBL" id="ALC42415.1"/>
    </source>
</evidence>
<keyword evidence="7" id="KW-1185">Reference proteome</keyword>
<dbReference type="STRING" id="30019.A0A0M4EEC7"/>
<dbReference type="OrthoDB" id="5295208at2759"/>
<dbReference type="InterPro" id="IPR045172">
    <property type="entry name" value="TBCB_Ubl"/>
</dbReference>
<dbReference type="Pfam" id="PF14560">
    <property type="entry name" value="Ubiquitin_2"/>
    <property type="match status" value="1"/>
</dbReference>
<dbReference type="GO" id="GO:0051010">
    <property type="term" value="F:microtubule plus-end binding"/>
    <property type="evidence" value="ECO:0007669"/>
    <property type="project" value="TreeGrafter"/>
</dbReference>
<dbReference type="GO" id="GO:0007021">
    <property type="term" value="P:tubulin complex assembly"/>
    <property type="evidence" value="ECO:0007669"/>
    <property type="project" value="InterPro"/>
</dbReference>
<feature type="domain" description="CAP-Gly" evidence="5">
    <location>
        <begin position="185"/>
        <end position="227"/>
    </location>
</feature>
<dbReference type="SUPFAM" id="SSF74924">
    <property type="entry name" value="Cap-Gly domain"/>
    <property type="match status" value="1"/>
</dbReference>
<comment type="subcellular location">
    <subcellularLocation>
        <location evidence="1">Cytoplasm</location>
    </subcellularLocation>
</comment>
<dbReference type="GO" id="GO:0043014">
    <property type="term" value="F:alpha-tubulin binding"/>
    <property type="evidence" value="ECO:0007669"/>
    <property type="project" value="InterPro"/>
</dbReference>
<reference evidence="6 7" key="1">
    <citation type="submission" date="2015-08" db="EMBL/GenBank/DDBJ databases">
        <title>Ancestral chromatin configuration constrains chromatin evolution on differentiating sex chromosomes in Drosophila.</title>
        <authorList>
            <person name="Zhou Q."/>
            <person name="Bachtrog D."/>
        </authorList>
    </citation>
    <scope>NUCLEOTIDE SEQUENCE [LARGE SCALE GENOMIC DNA]</scope>
    <source>
        <tissue evidence="6">Whole larvae</tissue>
    </source>
</reference>
<dbReference type="OMA" id="DQYEQRT"/>
<dbReference type="GO" id="GO:0007023">
    <property type="term" value="P:post-chaperonin tubulin folding pathway"/>
    <property type="evidence" value="ECO:0007669"/>
    <property type="project" value="InterPro"/>
</dbReference>
<evidence type="ECO:0000256" key="2">
    <source>
        <dbReference type="ARBA" id="ARBA00022490"/>
    </source>
</evidence>
<dbReference type="AlphaFoldDB" id="A0A0M4EEC7"/>
<gene>
    <name evidence="6" type="ORF">Dbus_chr2Rg1994</name>
</gene>
<dbReference type="GO" id="GO:0031122">
    <property type="term" value="P:cytoplasmic microtubule organization"/>
    <property type="evidence" value="ECO:0007669"/>
    <property type="project" value="TreeGrafter"/>
</dbReference>
<dbReference type="Gene3D" id="3.10.20.90">
    <property type="entry name" value="Phosphatidylinositol 3-kinase Catalytic Subunit, Chain A, domain 1"/>
    <property type="match status" value="1"/>
</dbReference>
<dbReference type="Pfam" id="PF01302">
    <property type="entry name" value="CAP_GLY"/>
    <property type="match status" value="1"/>
</dbReference>
<name>A0A0M4EEC7_DROBS</name>
<dbReference type="InterPro" id="IPR029071">
    <property type="entry name" value="Ubiquitin-like_domsf"/>
</dbReference>
<dbReference type="InterPro" id="IPR036859">
    <property type="entry name" value="CAP-Gly_dom_sf"/>
</dbReference>
<dbReference type="GO" id="GO:0005829">
    <property type="term" value="C:cytosol"/>
    <property type="evidence" value="ECO:0007669"/>
    <property type="project" value="UniProtKB-ARBA"/>
</dbReference>
<dbReference type="InterPro" id="IPR000938">
    <property type="entry name" value="CAP-Gly_domain"/>
</dbReference>
<dbReference type="SMART" id="SM01052">
    <property type="entry name" value="CAP_GLY"/>
    <property type="match status" value="1"/>
</dbReference>
<evidence type="ECO:0000259" key="5">
    <source>
        <dbReference type="PROSITE" id="PS50245"/>
    </source>
</evidence>
<dbReference type="FunFam" id="2.30.30.190:FF:000013">
    <property type="entry name" value="Tubulin-folding cofactor B"/>
    <property type="match status" value="1"/>
</dbReference>